<accession>A0ABD3PBA4</accession>
<dbReference type="Proteomes" id="UP001530315">
    <property type="component" value="Unassembled WGS sequence"/>
</dbReference>
<protein>
    <recommendedName>
        <fullName evidence="1">Protein kinase domain-containing protein</fullName>
    </recommendedName>
</protein>
<dbReference type="PANTHER" id="PTHR44329">
    <property type="entry name" value="SERINE/THREONINE-PROTEIN KINASE TNNI3K-RELATED"/>
    <property type="match status" value="1"/>
</dbReference>
<reference evidence="2 3" key="1">
    <citation type="submission" date="2024-10" db="EMBL/GenBank/DDBJ databases">
        <title>Updated reference genomes for cyclostephanoid diatoms.</title>
        <authorList>
            <person name="Roberts W.R."/>
            <person name="Alverson A.J."/>
        </authorList>
    </citation>
    <scope>NUCLEOTIDE SEQUENCE [LARGE SCALE GENOMIC DNA]</scope>
    <source>
        <strain evidence="2 3">AJA276-08</strain>
    </source>
</reference>
<organism evidence="2 3">
    <name type="scientific">Stephanodiscus triporus</name>
    <dbReference type="NCBI Taxonomy" id="2934178"/>
    <lineage>
        <taxon>Eukaryota</taxon>
        <taxon>Sar</taxon>
        <taxon>Stramenopiles</taxon>
        <taxon>Ochrophyta</taxon>
        <taxon>Bacillariophyta</taxon>
        <taxon>Coscinodiscophyceae</taxon>
        <taxon>Thalassiosirophycidae</taxon>
        <taxon>Stephanodiscales</taxon>
        <taxon>Stephanodiscaceae</taxon>
        <taxon>Stephanodiscus</taxon>
    </lineage>
</organism>
<proteinExistence type="predicted"/>
<dbReference type="AlphaFoldDB" id="A0ABD3PBA4"/>
<dbReference type="InterPro" id="IPR011009">
    <property type="entry name" value="Kinase-like_dom_sf"/>
</dbReference>
<dbReference type="Pfam" id="PF00069">
    <property type="entry name" value="Pkinase"/>
    <property type="match status" value="1"/>
</dbReference>
<feature type="domain" description="Protein kinase" evidence="1">
    <location>
        <begin position="191"/>
        <end position="469"/>
    </location>
</feature>
<evidence type="ECO:0000313" key="3">
    <source>
        <dbReference type="Proteomes" id="UP001530315"/>
    </source>
</evidence>
<keyword evidence="3" id="KW-1185">Reference proteome</keyword>
<dbReference type="InterPro" id="IPR051681">
    <property type="entry name" value="Ser/Thr_Kinases-Pseudokinases"/>
</dbReference>
<dbReference type="PROSITE" id="PS50011">
    <property type="entry name" value="PROTEIN_KINASE_DOM"/>
    <property type="match status" value="1"/>
</dbReference>
<dbReference type="EMBL" id="JALLAZ020000896">
    <property type="protein sequence ID" value="KAL3785277.1"/>
    <property type="molecule type" value="Genomic_DNA"/>
</dbReference>
<comment type="caution">
    <text evidence="2">The sequence shown here is derived from an EMBL/GenBank/DDBJ whole genome shotgun (WGS) entry which is preliminary data.</text>
</comment>
<sequence>MEATVPKRTRLWRRDNGAKVFEIKVDSVGPFLWSGGTSCPPLVGSGDAPCLPLVCSGGASCLSLVRNGGATRLLPDETRDDALARRLLNYATAPVDRTLATKNGERVIPRSIYINGYPNPQPLRDPEGKILVSKHDLREWQRIEDDENYVFAYEKEIQIPDECISISSWENHSYPNCNTIHELDTPAKTLTGEYYYVASGGSNDVFHVLNPGDQDVVLKKFSPGRRHRVGIPHTKEYFNFHYDIVRRDALVMERLTKSPHVLPLYGHCGFAVVVPWANGGTFGNALETINSEGDSGWHKMSSVERLKYAVEAAKGLVDAHDINVVHGDLTVNQYLVRNGTLQLGDFNRGILLRKNSSDPNNSLCTFVELQHFAQMSAPEVYKEEPKTSAIDIWSLGSLLYHILTGRRVWSDRKAGLARDAIIMGKLPHISSSILNSSDPVDKILKDALDLCYIYDPSQRATAKEVATFLDNSLMKLS</sequence>
<gene>
    <name evidence="2" type="ORF">ACHAW5_008291</name>
</gene>
<dbReference type="PANTHER" id="PTHR44329:SF214">
    <property type="entry name" value="PROTEIN KINASE DOMAIN-CONTAINING PROTEIN"/>
    <property type="match status" value="1"/>
</dbReference>
<evidence type="ECO:0000259" key="1">
    <source>
        <dbReference type="PROSITE" id="PS50011"/>
    </source>
</evidence>
<evidence type="ECO:0000313" key="2">
    <source>
        <dbReference type="EMBL" id="KAL3785277.1"/>
    </source>
</evidence>
<dbReference type="Gene3D" id="1.10.510.10">
    <property type="entry name" value="Transferase(Phosphotransferase) domain 1"/>
    <property type="match status" value="1"/>
</dbReference>
<dbReference type="InterPro" id="IPR000719">
    <property type="entry name" value="Prot_kinase_dom"/>
</dbReference>
<dbReference type="SUPFAM" id="SSF56112">
    <property type="entry name" value="Protein kinase-like (PK-like)"/>
    <property type="match status" value="1"/>
</dbReference>
<name>A0ABD3PBA4_9STRA</name>